<keyword evidence="4 7" id="KW-0238">DNA-binding</keyword>
<reference evidence="10 11" key="1">
    <citation type="submission" date="2023-07" db="EMBL/GenBank/DDBJ databases">
        <title>Sorghum-associated microbial communities from plants grown in Nebraska, USA.</title>
        <authorList>
            <person name="Schachtman D."/>
        </authorList>
    </citation>
    <scope>NUCLEOTIDE SEQUENCE [LARGE SCALE GENOMIC DNA]</scope>
    <source>
        <strain evidence="10 11">DS1316</strain>
    </source>
</reference>
<dbReference type="Gene3D" id="1.10.10.10">
    <property type="entry name" value="Winged helix-like DNA-binding domain superfamily/Winged helix DNA-binding domain"/>
    <property type="match status" value="1"/>
</dbReference>
<proteinExistence type="predicted"/>
<evidence type="ECO:0000313" key="10">
    <source>
        <dbReference type="EMBL" id="MDR6410977.1"/>
    </source>
</evidence>
<name>A0ABU1LW45_9BURK</name>
<feature type="domain" description="OmpR/PhoB-type" evidence="9">
    <location>
        <begin position="127"/>
        <end position="226"/>
    </location>
</feature>
<dbReference type="Gene3D" id="3.40.50.2300">
    <property type="match status" value="1"/>
</dbReference>
<dbReference type="RefSeq" id="WP_310123744.1">
    <property type="nucleotide sequence ID" value="NZ_JAVDQV010000010.1"/>
</dbReference>
<sequence length="235" mass="26465">MLIAIVEVSNHNDPCIEKTLLKSGYQCTAFQTPDAFLAAADNVIFDLILVECDAVCSNVVAFVHLLRGRFGTFMPILLLSRSESEADAERSVLAGANECVPRATSEDRFLSYLAAWLRWAHYSTVKDKHFGVGRYRVMVPQRRVHVGDQTIRLTEKQFDIATAFLMNIGRVLTRDHLCNLVWGFQLGTVSRRVDTHVSQLRDKLLLDGRYGLQLLTIYGVGYRLVMVDDDLEAIA</sequence>
<evidence type="ECO:0000256" key="6">
    <source>
        <dbReference type="PROSITE-ProRule" id="PRU00169"/>
    </source>
</evidence>
<dbReference type="SUPFAM" id="SSF46894">
    <property type="entry name" value="C-terminal effector domain of the bipartite response regulators"/>
    <property type="match status" value="1"/>
</dbReference>
<dbReference type="Pfam" id="PF00486">
    <property type="entry name" value="Trans_reg_C"/>
    <property type="match status" value="1"/>
</dbReference>
<dbReference type="InterPro" id="IPR016032">
    <property type="entry name" value="Sig_transdc_resp-reg_C-effctor"/>
</dbReference>
<dbReference type="InterPro" id="IPR039420">
    <property type="entry name" value="WalR-like"/>
</dbReference>
<dbReference type="InterPro" id="IPR001789">
    <property type="entry name" value="Sig_transdc_resp-reg_receiver"/>
</dbReference>
<evidence type="ECO:0000256" key="7">
    <source>
        <dbReference type="PROSITE-ProRule" id="PRU01091"/>
    </source>
</evidence>
<keyword evidence="2" id="KW-0902">Two-component regulatory system</keyword>
<evidence type="ECO:0000313" key="11">
    <source>
        <dbReference type="Proteomes" id="UP001264340"/>
    </source>
</evidence>
<dbReference type="CDD" id="cd00383">
    <property type="entry name" value="trans_reg_C"/>
    <property type="match status" value="1"/>
</dbReference>
<dbReference type="Proteomes" id="UP001264340">
    <property type="component" value="Unassembled WGS sequence"/>
</dbReference>
<keyword evidence="11" id="KW-1185">Reference proteome</keyword>
<comment type="caution">
    <text evidence="10">The sequence shown here is derived from an EMBL/GenBank/DDBJ whole genome shotgun (WGS) entry which is preliminary data.</text>
</comment>
<dbReference type="PANTHER" id="PTHR48111:SF1">
    <property type="entry name" value="TWO-COMPONENT RESPONSE REGULATOR ORR33"/>
    <property type="match status" value="1"/>
</dbReference>
<keyword evidence="3" id="KW-0805">Transcription regulation</keyword>
<comment type="caution">
    <text evidence="6">Lacks conserved residue(s) required for the propagation of feature annotation.</text>
</comment>
<evidence type="ECO:0000259" key="9">
    <source>
        <dbReference type="PROSITE" id="PS51755"/>
    </source>
</evidence>
<keyword evidence="1" id="KW-0597">Phosphoprotein</keyword>
<evidence type="ECO:0000256" key="4">
    <source>
        <dbReference type="ARBA" id="ARBA00023125"/>
    </source>
</evidence>
<dbReference type="GO" id="GO:0003677">
    <property type="term" value="F:DNA binding"/>
    <property type="evidence" value="ECO:0007669"/>
    <property type="project" value="UniProtKB-KW"/>
</dbReference>
<dbReference type="SUPFAM" id="SSF52172">
    <property type="entry name" value="CheY-like"/>
    <property type="match status" value="1"/>
</dbReference>
<protein>
    <submittedName>
        <fullName evidence="10">DNA-binding response OmpR family regulator</fullName>
    </submittedName>
</protein>
<feature type="DNA-binding region" description="OmpR/PhoB-type" evidence="7">
    <location>
        <begin position="127"/>
        <end position="226"/>
    </location>
</feature>
<dbReference type="PROSITE" id="PS51755">
    <property type="entry name" value="OMPR_PHOB"/>
    <property type="match status" value="1"/>
</dbReference>
<dbReference type="InterPro" id="IPR036388">
    <property type="entry name" value="WH-like_DNA-bd_sf"/>
</dbReference>
<gene>
    <name evidence="10" type="ORF">J2804_004405</name>
</gene>
<dbReference type="PANTHER" id="PTHR48111">
    <property type="entry name" value="REGULATOR OF RPOS"/>
    <property type="match status" value="1"/>
</dbReference>
<feature type="domain" description="Response regulatory" evidence="8">
    <location>
        <begin position="2"/>
        <end position="117"/>
    </location>
</feature>
<organism evidence="10 11">
    <name type="scientific">Paraburkholderia terricola</name>
    <dbReference type="NCBI Taxonomy" id="169427"/>
    <lineage>
        <taxon>Bacteria</taxon>
        <taxon>Pseudomonadati</taxon>
        <taxon>Pseudomonadota</taxon>
        <taxon>Betaproteobacteria</taxon>
        <taxon>Burkholderiales</taxon>
        <taxon>Burkholderiaceae</taxon>
        <taxon>Paraburkholderia</taxon>
    </lineage>
</organism>
<evidence type="ECO:0000256" key="3">
    <source>
        <dbReference type="ARBA" id="ARBA00023015"/>
    </source>
</evidence>
<accession>A0ABU1LW45</accession>
<keyword evidence="5" id="KW-0804">Transcription</keyword>
<dbReference type="SMART" id="SM00862">
    <property type="entry name" value="Trans_reg_C"/>
    <property type="match status" value="1"/>
</dbReference>
<evidence type="ECO:0000256" key="1">
    <source>
        <dbReference type="ARBA" id="ARBA00022553"/>
    </source>
</evidence>
<dbReference type="InterPro" id="IPR011006">
    <property type="entry name" value="CheY-like_superfamily"/>
</dbReference>
<dbReference type="EMBL" id="JAVDRP010000009">
    <property type="protein sequence ID" value="MDR6410977.1"/>
    <property type="molecule type" value="Genomic_DNA"/>
</dbReference>
<evidence type="ECO:0000256" key="2">
    <source>
        <dbReference type="ARBA" id="ARBA00023012"/>
    </source>
</evidence>
<evidence type="ECO:0000259" key="8">
    <source>
        <dbReference type="PROSITE" id="PS50110"/>
    </source>
</evidence>
<dbReference type="InterPro" id="IPR001867">
    <property type="entry name" value="OmpR/PhoB-type_DNA-bd"/>
</dbReference>
<dbReference type="PROSITE" id="PS50110">
    <property type="entry name" value="RESPONSE_REGULATORY"/>
    <property type="match status" value="1"/>
</dbReference>
<evidence type="ECO:0000256" key="5">
    <source>
        <dbReference type="ARBA" id="ARBA00023163"/>
    </source>
</evidence>